<accession>A0A812W166</accession>
<evidence type="ECO:0000313" key="1">
    <source>
        <dbReference type="EMBL" id="CAE7654021.1"/>
    </source>
</evidence>
<keyword evidence="2" id="KW-1185">Reference proteome</keyword>
<dbReference type="AlphaFoldDB" id="A0A812W166"/>
<sequence length="113" mass="12827">DRRGRKINERSAPFKEPLRRFNSMRCNDHDAAGITVPIASTHENHLKRLNKFLAEVERNPKLLERRVLPSQLAGRRYSLTEIIEQVGKDSYETDIADVSTDVSNMACSPGSYA</sequence>
<proteinExistence type="predicted"/>
<organism evidence="1 2">
    <name type="scientific">Symbiodinium pilosum</name>
    <name type="common">Dinoflagellate</name>
    <dbReference type="NCBI Taxonomy" id="2952"/>
    <lineage>
        <taxon>Eukaryota</taxon>
        <taxon>Sar</taxon>
        <taxon>Alveolata</taxon>
        <taxon>Dinophyceae</taxon>
        <taxon>Suessiales</taxon>
        <taxon>Symbiodiniaceae</taxon>
        <taxon>Symbiodinium</taxon>
    </lineage>
</organism>
<comment type="caution">
    <text evidence="1">The sequence shown here is derived from an EMBL/GenBank/DDBJ whole genome shotgun (WGS) entry which is preliminary data.</text>
</comment>
<dbReference type="OrthoDB" id="424124at2759"/>
<name>A0A812W166_SYMPI</name>
<evidence type="ECO:0000313" key="2">
    <source>
        <dbReference type="Proteomes" id="UP000649617"/>
    </source>
</evidence>
<reference evidence="1" key="1">
    <citation type="submission" date="2021-02" db="EMBL/GenBank/DDBJ databases">
        <authorList>
            <person name="Dougan E. K."/>
            <person name="Rhodes N."/>
            <person name="Thang M."/>
            <person name="Chan C."/>
        </authorList>
    </citation>
    <scope>NUCLEOTIDE SEQUENCE</scope>
</reference>
<dbReference type="EMBL" id="CAJNIZ010043217">
    <property type="protein sequence ID" value="CAE7654021.1"/>
    <property type="molecule type" value="Genomic_DNA"/>
</dbReference>
<protein>
    <submittedName>
        <fullName evidence="1">Uncharacterized protein</fullName>
    </submittedName>
</protein>
<feature type="non-terminal residue" evidence="1">
    <location>
        <position position="113"/>
    </location>
</feature>
<gene>
    <name evidence="1" type="ORF">SPIL2461_LOCUS17526</name>
</gene>
<dbReference type="Proteomes" id="UP000649617">
    <property type="component" value="Unassembled WGS sequence"/>
</dbReference>